<protein>
    <submittedName>
        <fullName evidence="1">Uncharacterized protein</fullName>
    </submittedName>
</protein>
<proteinExistence type="predicted"/>
<reference evidence="2" key="1">
    <citation type="submission" date="2018-04" db="EMBL/GenBank/DDBJ databases">
        <authorList>
            <person name="Liu S."/>
            <person name="Wang Z."/>
            <person name="Li J."/>
        </authorList>
    </citation>
    <scope>NUCLEOTIDE SEQUENCE [LARGE SCALE GENOMIC DNA]</scope>
    <source>
        <strain evidence="2">2189</strain>
    </source>
</reference>
<gene>
    <name evidence="1" type="ORF">DF222_05475</name>
</gene>
<keyword evidence="2" id="KW-1185">Reference proteome</keyword>
<organism evidence="1 2">
    <name type="scientific">Corynebacterium yudongzhengii</name>
    <dbReference type="NCBI Taxonomy" id="2080740"/>
    <lineage>
        <taxon>Bacteria</taxon>
        <taxon>Bacillati</taxon>
        <taxon>Actinomycetota</taxon>
        <taxon>Actinomycetes</taxon>
        <taxon>Mycobacteriales</taxon>
        <taxon>Corynebacteriaceae</taxon>
        <taxon>Corynebacterium</taxon>
    </lineage>
</organism>
<dbReference type="Proteomes" id="UP000244989">
    <property type="component" value="Unassembled WGS sequence"/>
</dbReference>
<evidence type="ECO:0000313" key="1">
    <source>
        <dbReference type="EMBL" id="PWC01783.1"/>
    </source>
</evidence>
<name>A0A2U1T730_9CORY</name>
<dbReference type="AlphaFoldDB" id="A0A2U1T730"/>
<sequence length="75" mass="8243">MSAALVWGVQSIVRERVQSTVSGLAVSGIKKVSSKQIGLRIVGDDYEAPTPATLSKDFCHEKLFRCIGYFRTLLI</sequence>
<evidence type="ECO:0000313" key="2">
    <source>
        <dbReference type="Proteomes" id="UP000244989"/>
    </source>
</evidence>
<comment type="caution">
    <text evidence="1">The sequence shown here is derived from an EMBL/GenBank/DDBJ whole genome shotgun (WGS) entry which is preliminary data.</text>
</comment>
<accession>A0A2U1T730</accession>
<dbReference type="EMBL" id="QEEZ01000008">
    <property type="protein sequence ID" value="PWC01783.1"/>
    <property type="molecule type" value="Genomic_DNA"/>
</dbReference>